<dbReference type="OMA" id="MHSTGYV"/>
<feature type="region of interest" description="Disordered" evidence="6">
    <location>
        <begin position="1"/>
        <end position="25"/>
    </location>
</feature>
<dbReference type="InParanoid" id="A0A4W3JMC2"/>
<evidence type="ECO:0000259" key="7">
    <source>
        <dbReference type="PROSITE" id="PS50011"/>
    </source>
</evidence>
<sequence length="430" mass="48494">MPPKSKSAGAKARAPPKRKMAEEMKPGEVLTDTGKKQWKIGMPIGKGGFGLLYLADENSSKAVGNGASYVIKVEPSDNGPLFSELKFYMRAAKPELIQSWISSRKINYLGVPKYWGSGLYAKGGKSYRFMVMDRFGSDLQKIFEKNGRKFPRKFVLQLGLRLIDILEYIHDHEYVHGDIKASNLLLSYQNPNEVYLVDYGLAYRYRPEGVHKEYKEDPRRCHDGTLEFTSIDAHNGAVPARRGDLEILGYCMLQWLCGSLPWEDNLNDANYVKQEKIKYRANLPALMEKCFASKTKGGEFLKYFEYVKSLNYNDGPQYQKLRDIFQQGLKAIGAKDDGILSLGVSSNGDAPTTSKRKNYRKTDDDDNDLECNISDSDAKSAKKPRKSPKPKVLGKQPARKRPAKAPKTVDMGTQTSPVHSLPARRKKINK</sequence>
<dbReference type="Gene3D" id="1.10.510.10">
    <property type="entry name" value="Transferase(Phosphotransferase) domain 1"/>
    <property type="match status" value="1"/>
</dbReference>
<dbReference type="PANTHER" id="PTHR11909">
    <property type="entry name" value="CASEIN KINASE-RELATED"/>
    <property type="match status" value="1"/>
</dbReference>
<dbReference type="InterPro" id="IPR050235">
    <property type="entry name" value="CK1_Ser-Thr_kinase"/>
</dbReference>
<feature type="compositionally biased region" description="Low complexity" evidence="6">
    <location>
        <begin position="1"/>
        <end position="13"/>
    </location>
</feature>
<protein>
    <recommendedName>
        <fullName evidence="1">non-specific serine/threonine protein kinase</fullName>
        <ecNumber evidence="1">2.7.11.1</ecNumber>
    </recommendedName>
</protein>
<dbReference type="InterPro" id="IPR000719">
    <property type="entry name" value="Prot_kinase_dom"/>
</dbReference>
<dbReference type="PROSITE" id="PS00108">
    <property type="entry name" value="PROTEIN_KINASE_ST"/>
    <property type="match status" value="1"/>
</dbReference>
<feature type="compositionally biased region" description="Polar residues" evidence="6">
    <location>
        <begin position="343"/>
        <end position="353"/>
    </location>
</feature>
<dbReference type="EC" id="2.7.11.1" evidence="1"/>
<evidence type="ECO:0000256" key="5">
    <source>
        <dbReference type="RuleBase" id="RU000304"/>
    </source>
</evidence>
<dbReference type="PROSITE" id="PS00107">
    <property type="entry name" value="PROTEIN_KINASE_ATP"/>
    <property type="match status" value="1"/>
</dbReference>
<dbReference type="InterPro" id="IPR008271">
    <property type="entry name" value="Ser/Thr_kinase_AS"/>
</dbReference>
<dbReference type="GO" id="GO:0005524">
    <property type="term" value="F:ATP binding"/>
    <property type="evidence" value="ECO:0007669"/>
    <property type="project" value="UniProtKB-UniRule"/>
</dbReference>
<dbReference type="Proteomes" id="UP000314986">
    <property type="component" value="Unassembled WGS sequence"/>
</dbReference>
<feature type="binding site" evidence="4">
    <location>
        <position position="72"/>
    </location>
    <ligand>
        <name>ATP</name>
        <dbReference type="ChEBI" id="CHEBI:30616"/>
    </ligand>
</feature>
<reference evidence="9" key="2">
    <citation type="journal article" date="2007" name="PLoS Biol.">
        <title>Survey sequencing and comparative analysis of the elephant shark (Callorhinchus milii) genome.</title>
        <authorList>
            <person name="Venkatesh B."/>
            <person name="Kirkness E.F."/>
            <person name="Loh Y.H."/>
            <person name="Halpern A.L."/>
            <person name="Lee A.P."/>
            <person name="Johnson J."/>
            <person name="Dandona N."/>
            <person name="Viswanathan L.D."/>
            <person name="Tay A."/>
            <person name="Venter J.C."/>
            <person name="Strausberg R.L."/>
            <person name="Brenner S."/>
        </authorList>
    </citation>
    <scope>NUCLEOTIDE SEQUENCE [LARGE SCALE GENOMIC DNA]</scope>
</reference>
<feature type="region of interest" description="Disordered" evidence="6">
    <location>
        <begin position="343"/>
        <end position="430"/>
    </location>
</feature>
<evidence type="ECO:0000256" key="2">
    <source>
        <dbReference type="ARBA" id="ARBA00022741"/>
    </source>
</evidence>
<evidence type="ECO:0000256" key="6">
    <source>
        <dbReference type="SAM" id="MobiDB-lite"/>
    </source>
</evidence>
<reference evidence="9" key="3">
    <citation type="journal article" date="2014" name="Nature">
        <title>Elephant shark genome provides unique insights into gnathostome evolution.</title>
        <authorList>
            <consortium name="International Elephant Shark Genome Sequencing Consortium"/>
            <person name="Venkatesh B."/>
            <person name="Lee A.P."/>
            <person name="Ravi V."/>
            <person name="Maurya A.K."/>
            <person name="Lian M.M."/>
            <person name="Swann J.B."/>
            <person name="Ohta Y."/>
            <person name="Flajnik M.F."/>
            <person name="Sutoh Y."/>
            <person name="Kasahara M."/>
            <person name="Hoon S."/>
            <person name="Gangu V."/>
            <person name="Roy S.W."/>
            <person name="Irimia M."/>
            <person name="Korzh V."/>
            <person name="Kondrychyn I."/>
            <person name="Lim Z.W."/>
            <person name="Tay B.H."/>
            <person name="Tohari S."/>
            <person name="Kong K.W."/>
            <person name="Ho S."/>
            <person name="Lorente-Galdos B."/>
            <person name="Quilez J."/>
            <person name="Marques-Bonet T."/>
            <person name="Raney B.J."/>
            <person name="Ingham P.W."/>
            <person name="Tay A."/>
            <person name="Hillier L.W."/>
            <person name="Minx P."/>
            <person name="Boehm T."/>
            <person name="Wilson R.K."/>
            <person name="Brenner S."/>
            <person name="Warren W.C."/>
        </authorList>
    </citation>
    <scope>NUCLEOTIDE SEQUENCE [LARGE SCALE GENOMIC DNA]</scope>
</reference>
<dbReference type="GO" id="GO:0004674">
    <property type="term" value="F:protein serine/threonine kinase activity"/>
    <property type="evidence" value="ECO:0007669"/>
    <property type="project" value="UniProtKB-KW"/>
</dbReference>
<name>A0A4W3JMC2_CALMI</name>
<gene>
    <name evidence="8" type="primary">vrk1</name>
</gene>
<reference evidence="8" key="4">
    <citation type="submission" date="2025-08" db="UniProtKB">
        <authorList>
            <consortium name="Ensembl"/>
        </authorList>
    </citation>
    <scope>IDENTIFICATION</scope>
</reference>
<dbReference type="Pfam" id="PF00069">
    <property type="entry name" value="Pkinase"/>
    <property type="match status" value="1"/>
</dbReference>
<proteinExistence type="inferred from homology"/>
<keyword evidence="3 4" id="KW-0067">ATP-binding</keyword>
<dbReference type="AlphaFoldDB" id="A0A4W3JMC2"/>
<comment type="similarity">
    <text evidence="5">Belongs to the protein kinase superfamily.</text>
</comment>
<keyword evidence="5" id="KW-0808">Transferase</keyword>
<dbReference type="Ensembl" id="ENSCMIT00000033750.1">
    <property type="protein sequence ID" value="ENSCMIP00000033245.1"/>
    <property type="gene ID" value="ENSCMIG00000014133.1"/>
</dbReference>
<evidence type="ECO:0000256" key="3">
    <source>
        <dbReference type="ARBA" id="ARBA00022840"/>
    </source>
</evidence>
<dbReference type="STRING" id="7868.ENSCMIP00000033245"/>
<keyword evidence="9" id="KW-1185">Reference proteome</keyword>
<keyword evidence="2 4" id="KW-0547">Nucleotide-binding</keyword>
<dbReference type="InterPro" id="IPR017441">
    <property type="entry name" value="Protein_kinase_ATP_BS"/>
</dbReference>
<organism evidence="8 9">
    <name type="scientific">Callorhinchus milii</name>
    <name type="common">Ghost shark</name>
    <dbReference type="NCBI Taxonomy" id="7868"/>
    <lineage>
        <taxon>Eukaryota</taxon>
        <taxon>Metazoa</taxon>
        <taxon>Chordata</taxon>
        <taxon>Craniata</taxon>
        <taxon>Vertebrata</taxon>
        <taxon>Chondrichthyes</taxon>
        <taxon>Holocephali</taxon>
        <taxon>Chimaeriformes</taxon>
        <taxon>Callorhinchidae</taxon>
        <taxon>Callorhinchus</taxon>
    </lineage>
</organism>
<evidence type="ECO:0000256" key="4">
    <source>
        <dbReference type="PROSITE-ProRule" id="PRU10141"/>
    </source>
</evidence>
<reference evidence="9" key="1">
    <citation type="journal article" date="2006" name="Science">
        <title>Ancient noncoding elements conserved in the human genome.</title>
        <authorList>
            <person name="Venkatesh B."/>
            <person name="Kirkness E.F."/>
            <person name="Loh Y.H."/>
            <person name="Halpern A.L."/>
            <person name="Lee A.P."/>
            <person name="Johnson J."/>
            <person name="Dandona N."/>
            <person name="Viswanathan L.D."/>
            <person name="Tay A."/>
            <person name="Venter J.C."/>
            <person name="Strausberg R.L."/>
            <person name="Brenner S."/>
        </authorList>
    </citation>
    <scope>NUCLEOTIDE SEQUENCE [LARGE SCALE GENOMIC DNA]</scope>
</reference>
<feature type="domain" description="Protein kinase" evidence="7">
    <location>
        <begin position="38"/>
        <end position="329"/>
    </location>
</feature>
<evidence type="ECO:0000313" key="9">
    <source>
        <dbReference type="Proteomes" id="UP000314986"/>
    </source>
</evidence>
<dbReference type="SUPFAM" id="SSF56112">
    <property type="entry name" value="Protein kinase-like (PK-like)"/>
    <property type="match status" value="1"/>
</dbReference>
<dbReference type="SMART" id="SM00220">
    <property type="entry name" value="S_TKc"/>
    <property type="match status" value="1"/>
</dbReference>
<evidence type="ECO:0000256" key="1">
    <source>
        <dbReference type="ARBA" id="ARBA00012513"/>
    </source>
</evidence>
<dbReference type="GeneTree" id="ENSGT00940000155554"/>
<keyword evidence="5" id="KW-0723">Serine/threonine-protein kinase</keyword>
<keyword evidence="5" id="KW-0418">Kinase</keyword>
<dbReference type="PROSITE" id="PS50011">
    <property type="entry name" value="PROTEIN_KINASE_DOM"/>
    <property type="match status" value="1"/>
</dbReference>
<accession>A0A4W3JMC2</accession>
<dbReference type="InterPro" id="IPR011009">
    <property type="entry name" value="Kinase-like_dom_sf"/>
</dbReference>
<reference evidence="8" key="5">
    <citation type="submission" date="2025-09" db="UniProtKB">
        <authorList>
            <consortium name="Ensembl"/>
        </authorList>
    </citation>
    <scope>IDENTIFICATION</scope>
</reference>
<evidence type="ECO:0000313" key="8">
    <source>
        <dbReference type="Ensembl" id="ENSCMIP00000033245.1"/>
    </source>
</evidence>